<reference evidence="1 2" key="1">
    <citation type="submission" date="2021-04" db="EMBL/GenBank/DDBJ databases">
        <title>The genome sequence of type strain Ideonella paludis KCTC 32238.</title>
        <authorList>
            <person name="Liu Y."/>
        </authorList>
    </citation>
    <scope>NUCLEOTIDE SEQUENCE [LARGE SCALE GENOMIC DNA]</scope>
    <source>
        <strain evidence="1 2">KCTC 32238</strain>
    </source>
</reference>
<evidence type="ECO:0000313" key="1">
    <source>
        <dbReference type="EMBL" id="MBQ0935325.1"/>
    </source>
</evidence>
<evidence type="ECO:0000313" key="2">
    <source>
        <dbReference type="Proteomes" id="UP000672097"/>
    </source>
</evidence>
<name>A0ABS5DW31_9BURK</name>
<organism evidence="1 2">
    <name type="scientific">Ideonella paludis</name>
    <dbReference type="NCBI Taxonomy" id="1233411"/>
    <lineage>
        <taxon>Bacteria</taxon>
        <taxon>Pseudomonadati</taxon>
        <taxon>Pseudomonadota</taxon>
        <taxon>Betaproteobacteria</taxon>
        <taxon>Burkholderiales</taxon>
        <taxon>Sphaerotilaceae</taxon>
        <taxon>Ideonella</taxon>
    </lineage>
</organism>
<proteinExistence type="predicted"/>
<keyword evidence="2" id="KW-1185">Reference proteome</keyword>
<dbReference type="EMBL" id="JAGQDG010000003">
    <property type="protein sequence ID" value="MBQ0935325.1"/>
    <property type="molecule type" value="Genomic_DNA"/>
</dbReference>
<dbReference type="Proteomes" id="UP000672097">
    <property type="component" value="Unassembled WGS sequence"/>
</dbReference>
<sequence>MKPALLFTVELAFQIKNRGCVLAPGPNANWAGPPVRVGSPILLRMPDGGEIRSHIRGLEHLNYGSRRPEKLTLPILLPAPITKEQVPPGTEVHLLQPDVGDESNGDA</sequence>
<gene>
    <name evidence="1" type="ORF">KAK11_08300</name>
</gene>
<comment type="caution">
    <text evidence="1">The sequence shown here is derived from an EMBL/GenBank/DDBJ whole genome shotgun (WGS) entry which is preliminary data.</text>
</comment>
<accession>A0ABS5DW31</accession>
<protein>
    <submittedName>
        <fullName evidence="1">Uncharacterized protein</fullName>
    </submittedName>
</protein>